<dbReference type="Pfam" id="PF05721">
    <property type="entry name" value="PhyH"/>
    <property type="match status" value="1"/>
</dbReference>
<comment type="caution">
    <text evidence="1">The sequence shown here is derived from an EMBL/GenBank/DDBJ whole genome shotgun (WGS) entry which is preliminary data.</text>
</comment>
<dbReference type="InterPro" id="IPR008775">
    <property type="entry name" value="Phytyl_CoA_dOase-like"/>
</dbReference>
<keyword evidence="1" id="KW-0560">Oxidoreductase</keyword>
<dbReference type="Gene3D" id="2.60.120.620">
    <property type="entry name" value="q2cbj1_9rhob like domain"/>
    <property type="match status" value="1"/>
</dbReference>
<sequence length="276" mass="30969">MTEDDIARARAAYLRDGATVLRGVLDAEWIDRMRDAIERVIAAPSESAVEYTPQGQSGRYVGDFFVWMRDPDFADFVLRSPLPALARAMMGSQVSRLFYDQLLVKEPGTREHTPWHQDLPYWPVRGEQVLSLWIPFDPVTIATGAVQYARGSHLEKKLYAPRAFSADSGFGALYAKMGLEPAPDEAALRKRYEIVCWETEPGDVLVHHPLTFHFSAGNLSPVVRRRALAVRYLGDDARWDARPGTFVEKDTIRNGLIEPMAFADGDVPESANFPVC</sequence>
<reference evidence="2" key="1">
    <citation type="journal article" date="2019" name="Int. J. Syst. Evol. Microbiol.">
        <title>The Global Catalogue of Microorganisms (GCM) 10K type strain sequencing project: providing services to taxonomists for standard genome sequencing and annotation.</title>
        <authorList>
            <consortium name="The Broad Institute Genomics Platform"/>
            <consortium name="The Broad Institute Genome Sequencing Center for Infectious Disease"/>
            <person name="Wu L."/>
            <person name="Ma J."/>
        </authorList>
    </citation>
    <scope>NUCLEOTIDE SEQUENCE [LARGE SCALE GENOMIC DNA]</scope>
    <source>
        <strain evidence="2">CCUG 62982</strain>
    </source>
</reference>
<dbReference type="SUPFAM" id="SSF51197">
    <property type="entry name" value="Clavaminate synthase-like"/>
    <property type="match status" value="1"/>
</dbReference>
<keyword evidence="2" id="KW-1185">Reference proteome</keyword>
<gene>
    <name evidence="1" type="ORF">ACFQ1E_03575</name>
</gene>
<evidence type="ECO:0000313" key="1">
    <source>
        <dbReference type="EMBL" id="MFD0945412.1"/>
    </source>
</evidence>
<dbReference type="EMBL" id="JBHTJG010000001">
    <property type="protein sequence ID" value="MFD0945412.1"/>
    <property type="molecule type" value="Genomic_DNA"/>
</dbReference>
<protein>
    <submittedName>
        <fullName evidence="1">Phytanoyl-CoA dioxygenase family protein</fullName>
    </submittedName>
</protein>
<evidence type="ECO:0000313" key="2">
    <source>
        <dbReference type="Proteomes" id="UP001596977"/>
    </source>
</evidence>
<dbReference type="PANTHER" id="PTHR20883:SF49">
    <property type="entry name" value="PHYTANOYL-COA DIOXYGENASE"/>
    <property type="match status" value="1"/>
</dbReference>
<dbReference type="PANTHER" id="PTHR20883">
    <property type="entry name" value="PHYTANOYL-COA DIOXYGENASE DOMAIN CONTAINING 1"/>
    <property type="match status" value="1"/>
</dbReference>
<dbReference type="GO" id="GO:0051213">
    <property type="term" value="F:dioxygenase activity"/>
    <property type="evidence" value="ECO:0007669"/>
    <property type="project" value="UniProtKB-KW"/>
</dbReference>
<dbReference type="Proteomes" id="UP001596977">
    <property type="component" value="Unassembled WGS sequence"/>
</dbReference>
<organism evidence="1 2">
    <name type="scientific">Sphingomonas canadensis</name>
    <dbReference type="NCBI Taxonomy" id="1219257"/>
    <lineage>
        <taxon>Bacteria</taxon>
        <taxon>Pseudomonadati</taxon>
        <taxon>Pseudomonadota</taxon>
        <taxon>Alphaproteobacteria</taxon>
        <taxon>Sphingomonadales</taxon>
        <taxon>Sphingomonadaceae</taxon>
        <taxon>Sphingomonas</taxon>
    </lineage>
</organism>
<name>A0ABW3H7K3_9SPHN</name>
<proteinExistence type="predicted"/>
<dbReference type="RefSeq" id="WP_264942347.1">
    <property type="nucleotide sequence ID" value="NZ_JAPDRA010000001.1"/>
</dbReference>
<accession>A0ABW3H7K3</accession>
<keyword evidence="1" id="KW-0223">Dioxygenase</keyword>